<evidence type="ECO:0000313" key="2">
    <source>
        <dbReference type="Proteomes" id="UP001157006"/>
    </source>
</evidence>
<reference evidence="1 2" key="1">
    <citation type="submission" date="2023-01" db="EMBL/GenBank/DDBJ databases">
        <authorList>
            <person name="Kreplak J."/>
        </authorList>
    </citation>
    <scope>NUCLEOTIDE SEQUENCE [LARGE SCALE GENOMIC DNA]</scope>
</reference>
<name>A0AAV0Z0M4_VICFA</name>
<dbReference type="Proteomes" id="UP001157006">
    <property type="component" value="Chromosome 1L"/>
</dbReference>
<dbReference type="EMBL" id="OX451736">
    <property type="protein sequence ID" value="CAI8591083.1"/>
    <property type="molecule type" value="Genomic_DNA"/>
</dbReference>
<accession>A0AAV0Z0M4</accession>
<keyword evidence="2" id="KW-1185">Reference proteome</keyword>
<proteinExistence type="predicted"/>
<organism evidence="1 2">
    <name type="scientific">Vicia faba</name>
    <name type="common">Broad bean</name>
    <name type="synonym">Faba vulgaris</name>
    <dbReference type="NCBI Taxonomy" id="3906"/>
    <lineage>
        <taxon>Eukaryota</taxon>
        <taxon>Viridiplantae</taxon>
        <taxon>Streptophyta</taxon>
        <taxon>Embryophyta</taxon>
        <taxon>Tracheophyta</taxon>
        <taxon>Spermatophyta</taxon>
        <taxon>Magnoliopsida</taxon>
        <taxon>eudicotyledons</taxon>
        <taxon>Gunneridae</taxon>
        <taxon>Pentapetalae</taxon>
        <taxon>rosids</taxon>
        <taxon>fabids</taxon>
        <taxon>Fabales</taxon>
        <taxon>Fabaceae</taxon>
        <taxon>Papilionoideae</taxon>
        <taxon>50 kb inversion clade</taxon>
        <taxon>NPAAA clade</taxon>
        <taxon>Hologalegina</taxon>
        <taxon>IRL clade</taxon>
        <taxon>Fabeae</taxon>
        <taxon>Vicia</taxon>
    </lineage>
</organism>
<gene>
    <name evidence="1" type="ORF">VFH_I471360</name>
</gene>
<evidence type="ECO:0000313" key="1">
    <source>
        <dbReference type="EMBL" id="CAI8591083.1"/>
    </source>
</evidence>
<sequence length="100" mass="11322">MVLVMVLSTFPRRVMHCCLPPLPTCGYMTVQDCTGLLHLTSLQKLTIKYCPKLENIVGKRLPAALIELNISACPLLKEQYRVKYPQTSHIPGIVVDEKWI</sequence>
<protein>
    <submittedName>
        <fullName evidence="1">Uncharacterized protein</fullName>
    </submittedName>
</protein>
<dbReference type="AlphaFoldDB" id="A0AAV0Z0M4"/>